<proteinExistence type="predicted"/>
<keyword evidence="2" id="KW-1185">Reference proteome</keyword>
<comment type="caution">
    <text evidence="1">The sequence shown here is derived from an EMBL/GenBank/DDBJ whole genome shotgun (WGS) entry which is preliminary data.</text>
</comment>
<protein>
    <submittedName>
        <fullName evidence="1">Uncharacterized protein</fullName>
    </submittedName>
</protein>
<dbReference type="EMBL" id="JAWDIP010000004">
    <property type="protein sequence ID" value="MDY0396274.1"/>
    <property type="molecule type" value="Genomic_DNA"/>
</dbReference>
<evidence type="ECO:0000313" key="2">
    <source>
        <dbReference type="Proteomes" id="UP001281447"/>
    </source>
</evidence>
<name>A0ABU5CAN7_9BACI</name>
<reference evidence="1 2" key="1">
    <citation type="submission" date="2023-10" db="EMBL/GenBank/DDBJ databases">
        <title>Virgibacillus halophilus 5B73C genome.</title>
        <authorList>
            <person name="Miliotis G."/>
            <person name="Sengupta P."/>
            <person name="Hameed A."/>
            <person name="Chuvochina M."/>
            <person name="Mcdonagh F."/>
            <person name="Simpson A.C."/>
            <person name="Singh N.K."/>
            <person name="Rekha P.D."/>
            <person name="Raman K."/>
            <person name="Hugenholtz P."/>
            <person name="Venkateswaran K."/>
        </authorList>
    </citation>
    <scope>NUCLEOTIDE SEQUENCE [LARGE SCALE GENOMIC DNA]</scope>
    <source>
        <strain evidence="1 2">5B73C</strain>
    </source>
</reference>
<evidence type="ECO:0000313" key="1">
    <source>
        <dbReference type="EMBL" id="MDY0396274.1"/>
    </source>
</evidence>
<organism evidence="1 2">
    <name type="scientific">Tigheibacillus halophilus</name>
    <dbReference type="NCBI Taxonomy" id="361280"/>
    <lineage>
        <taxon>Bacteria</taxon>
        <taxon>Bacillati</taxon>
        <taxon>Bacillota</taxon>
        <taxon>Bacilli</taxon>
        <taxon>Bacillales</taxon>
        <taxon>Bacillaceae</taxon>
        <taxon>Tigheibacillus</taxon>
    </lineage>
</organism>
<dbReference type="Proteomes" id="UP001281447">
    <property type="component" value="Unassembled WGS sequence"/>
</dbReference>
<accession>A0ABU5CAN7</accession>
<sequence>MRWIKSILVVLLLAFAIFYFLGKHEMSPKEAVENISHLFVEKKTEIKQKQLPEKKTAEQQVYW</sequence>
<gene>
    <name evidence="1" type="ORF">RWE15_20375</name>
</gene>